<dbReference type="PATRIC" id="fig|1299334.3.peg.2474"/>
<evidence type="ECO:0000313" key="1">
    <source>
        <dbReference type="EMBL" id="EUA65494.1"/>
    </source>
</evidence>
<sequence>MDAPSFSFAYIDGWAQGDSEKVRHTADAVVKASDRILSRIKRFGS</sequence>
<dbReference type="EMBL" id="JAOB01000027">
    <property type="protein sequence ID" value="EUA65494.1"/>
    <property type="molecule type" value="Genomic_DNA"/>
</dbReference>
<reference evidence="1" key="1">
    <citation type="submission" date="2014-01" db="EMBL/GenBank/DDBJ databases">
        <authorList>
            <person name="Brown-Elliot B."/>
            <person name="Wallace R."/>
            <person name="Lenaerts A."/>
            <person name="Ordway D."/>
            <person name="DeGroote M.A."/>
            <person name="Parker T."/>
            <person name="Sizemore C."/>
            <person name="Tallon L.J."/>
            <person name="Sadzewicz L.K."/>
            <person name="Sengamalay N."/>
            <person name="Fraser C.M."/>
            <person name="Hine E."/>
            <person name="Shefchek K.A."/>
            <person name="Das S.P."/>
            <person name="Tettelin H."/>
        </authorList>
    </citation>
    <scope>NUCLEOTIDE SEQUENCE [LARGE SCALE GENOMIC DNA]</scope>
    <source>
        <strain evidence="1">4042</strain>
    </source>
</reference>
<proteinExistence type="predicted"/>
<protein>
    <submittedName>
        <fullName evidence="1">LtrC-like domain protein</fullName>
    </submittedName>
</protein>
<name>X8DAU9_MYCXE</name>
<dbReference type="AlphaFoldDB" id="X8DAU9"/>
<comment type="caution">
    <text evidence="1">The sequence shown here is derived from an EMBL/GenBank/DDBJ whole genome shotgun (WGS) entry which is preliminary data.</text>
</comment>
<organism evidence="1">
    <name type="scientific">Mycobacterium xenopi 4042</name>
    <dbReference type="NCBI Taxonomy" id="1299334"/>
    <lineage>
        <taxon>Bacteria</taxon>
        <taxon>Bacillati</taxon>
        <taxon>Actinomycetota</taxon>
        <taxon>Actinomycetes</taxon>
        <taxon>Mycobacteriales</taxon>
        <taxon>Mycobacteriaceae</taxon>
        <taxon>Mycobacterium</taxon>
    </lineage>
</organism>
<accession>X8DAU9</accession>
<gene>
    <name evidence="1" type="ORF">I553_10791</name>
</gene>